<evidence type="ECO:0000313" key="1">
    <source>
        <dbReference type="EMBL" id="KZS20944.1"/>
    </source>
</evidence>
<protein>
    <submittedName>
        <fullName evidence="1">Uncharacterized protein</fullName>
    </submittedName>
</protein>
<name>A0A162S1J8_9CRUS</name>
<gene>
    <name evidence="1" type="ORF">APZ42_012070</name>
</gene>
<dbReference type="Proteomes" id="UP000076858">
    <property type="component" value="Unassembled WGS sequence"/>
</dbReference>
<accession>A0A162S1J8</accession>
<sequence>MTNEWRLLGDTRDTKYRVPGCALPSTARPRICRAIIFASVKRPCPEALYYESSYQGQQISSTRRLVHRGFFEVCLVCHILP</sequence>
<dbReference type="EMBL" id="LRGB01000084">
    <property type="protein sequence ID" value="KZS20944.1"/>
    <property type="molecule type" value="Genomic_DNA"/>
</dbReference>
<evidence type="ECO:0000313" key="2">
    <source>
        <dbReference type="Proteomes" id="UP000076858"/>
    </source>
</evidence>
<dbReference type="AlphaFoldDB" id="A0A162S1J8"/>
<comment type="caution">
    <text evidence="1">The sequence shown here is derived from an EMBL/GenBank/DDBJ whole genome shotgun (WGS) entry which is preliminary data.</text>
</comment>
<organism evidence="1 2">
    <name type="scientific">Daphnia magna</name>
    <dbReference type="NCBI Taxonomy" id="35525"/>
    <lineage>
        <taxon>Eukaryota</taxon>
        <taxon>Metazoa</taxon>
        <taxon>Ecdysozoa</taxon>
        <taxon>Arthropoda</taxon>
        <taxon>Crustacea</taxon>
        <taxon>Branchiopoda</taxon>
        <taxon>Diplostraca</taxon>
        <taxon>Cladocera</taxon>
        <taxon>Anomopoda</taxon>
        <taxon>Daphniidae</taxon>
        <taxon>Daphnia</taxon>
    </lineage>
</organism>
<keyword evidence="2" id="KW-1185">Reference proteome</keyword>
<proteinExistence type="predicted"/>
<reference evidence="1 2" key="1">
    <citation type="submission" date="2016-03" db="EMBL/GenBank/DDBJ databases">
        <title>EvidentialGene: Evidence-directed Construction of Genes on Genomes.</title>
        <authorList>
            <person name="Gilbert D.G."/>
            <person name="Choi J.-H."/>
            <person name="Mockaitis K."/>
            <person name="Colbourne J."/>
            <person name="Pfrender M."/>
        </authorList>
    </citation>
    <scope>NUCLEOTIDE SEQUENCE [LARGE SCALE GENOMIC DNA]</scope>
    <source>
        <strain evidence="1 2">Xinb3</strain>
        <tissue evidence="1">Complete organism</tissue>
    </source>
</reference>